<dbReference type="Gene3D" id="3.20.20.80">
    <property type="entry name" value="Glycosidases"/>
    <property type="match status" value="1"/>
</dbReference>
<dbReference type="RefSeq" id="WP_007572569.1">
    <property type="nucleotide sequence ID" value="NZ_BPTS01000001.1"/>
</dbReference>
<dbReference type="STRING" id="688246.Premu_0320"/>
<evidence type="ECO:0000259" key="1">
    <source>
        <dbReference type="Pfam" id="PF16116"/>
    </source>
</evidence>
<dbReference type="Pfam" id="PF16116">
    <property type="entry name" value="DUF4832"/>
    <property type="match status" value="1"/>
</dbReference>
<dbReference type="EMBL" id="GL945017">
    <property type="protein sequence ID" value="EGN55804.1"/>
    <property type="molecule type" value="Genomic_DNA"/>
</dbReference>
<proteinExistence type="predicted"/>
<protein>
    <recommendedName>
        <fullName evidence="1">DUF4832 domain-containing protein</fullName>
    </recommendedName>
</protein>
<name>F8NAK4_9BACT</name>
<reference evidence="3" key="1">
    <citation type="journal article" date="2011" name="Stand. Genomic Sci.">
        <title>Non-contiguous finished genome sequence of the opportunistic oral pathogen Prevotella multisaccharivorax type strain (PPPA20).</title>
        <authorList>
            <person name="Pati A."/>
            <person name="Gronow S."/>
            <person name="Lu M."/>
            <person name="Lapidus A."/>
            <person name="Nolan M."/>
            <person name="Lucas S."/>
            <person name="Hammon N."/>
            <person name="Deshpande S."/>
            <person name="Cheng J.F."/>
            <person name="Tapia R."/>
            <person name="Han C."/>
            <person name="Goodwin L."/>
            <person name="Pitluck S."/>
            <person name="Liolios K."/>
            <person name="Pagani I."/>
            <person name="Mavromatis K."/>
            <person name="Mikhailova N."/>
            <person name="Huntemann M."/>
            <person name="Chen A."/>
            <person name="Palaniappan K."/>
            <person name="Land M."/>
            <person name="Hauser L."/>
            <person name="Detter J.C."/>
            <person name="Brambilla E.M."/>
            <person name="Rohde M."/>
            <person name="Goker M."/>
            <person name="Woyke T."/>
            <person name="Bristow J."/>
            <person name="Eisen J.A."/>
            <person name="Markowitz V."/>
            <person name="Hugenholtz P."/>
            <person name="Kyrpides N.C."/>
            <person name="Klenk H.P."/>
            <person name="Ivanova N."/>
        </authorList>
    </citation>
    <scope>NUCLEOTIDE SEQUENCE [LARGE SCALE GENOMIC DNA]</scope>
    <source>
        <strain evidence="3">DSM 17128</strain>
    </source>
</reference>
<dbReference type="eggNOG" id="COG1874">
    <property type="taxonomic scope" value="Bacteria"/>
</dbReference>
<dbReference type="PROSITE" id="PS51257">
    <property type="entry name" value="PROKAR_LIPOPROTEIN"/>
    <property type="match status" value="1"/>
</dbReference>
<dbReference type="InterPro" id="IPR017853">
    <property type="entry name" value="GH"/>
</dbReference>
<dbReference type="HOGENOM" id="CLU_536050_0_0_10"/>
<dbReference type="AlphaFoldDB" id="F8NAK4"/>
<gene>
    <name evidence="2" type="ORF">Premu_0320</name>
</gene>
<organism evidence="2 3">
    <name type="scientific">Hallella multisaccharivorax DSM 17128</name>
    <dbReference type="NCBI Taxonomy" id="688246"/>
    <lineage>
        <taxon>Bacteria</taxon>
        <taxon>Pseudomonadati</taxon>
        <taxon>Bacteroidota</taxon>
        <taxon>Bacteroidia</taxon>
        <taxon>Bacteroidales</taxon>
        <taxon>Prevotellaceae</taxon>
        <taxon>Hallella</taxon>
    </lineage>
</organism>
<evidence type="ECO:0000313" key="3">
    <source>
        <dbReference type="Proteomes" id="UP000002772"/>
    </source>
</evidence>
<accession>F8NAK4</accession>
<dbReference type="SUPFAM" id="SSF51445">
    <property type="entry name" value="(Trans)glycosidases"/>
    <property type="match status" value="1"/>
</dbReference>
<sequence>MKKNDMVSLCACLIIMTSCGGSDTTSGPDGRGLTPDNGVIELKDNQKGLSNPGMGWNQMYYTFDDVPVLTGNDKADNLNWIPCDILSFRVSWAKMEPKEGQYNWKVIDNAANYWLSEGKRLAFKFYTNFLWDNPDRQATPLWLKDAGAKGHYLDGNNNPSDDSWMADYGDPILLEKLENFYKAVAAHYSADKIEFIELGSIGRVGEGNSYQIGVEPTEAELKAHINLLRKCFPKTQLFINDDHGEAACLYAKTLGYGVDDHSIGVDASVNPPGRAYNKSIIDKFHDGKSIIGLEDDTWLLPDDWYLKQMTDAHANYCRIHTSPSNLRKADVRKIVNQMNLKMGYRIQFPKISVPTFIQRGQSLKISYSVKNAGVGYCQVTCYPHFLLKDSNGKEVTSVTDLGFDHQNLMSSSDNATLNRNVSLAIPANADAGNYTLFISMVDEDGKPLIKLPYDGDDGNKQYKLIQVRIK</sequence>
<feature type="domain" description="DUF4832" evidence="1">
    <location>
        <begin position="306"/>
        <end position="444"/>
    </location>
</feature>
<dbReference type="InterPro" id="IPR032267">
    <property type="entry name" value="DUF4832"/>
</dbReference>
<dbReference type="Proteomes" id="UP000002772">
    <property type="component" value="Unassembled WGS sequence"/>
</dbReference>
<keyword evidence="3" id="KW-1185">Reference proteome</keyword>
<evidence type="ECO:0000313" key="2">
    <source>
        <dbReference type="EMBL" id="EGN55804.1"/>
    </source>
</evidence>